<feature type="compositionally biased region" description="Polar residues" evidence="1">
    <location>
        <begin position="1"/>
        <end position="17"/>
    </location>
</feature>
<feature type="compositionally biased region" description="Low complexity" evidence="1">
    <location>
        <begin position="18"/>
        <end position="30"/>
    </location>
</feature>
<feature type="region of interest" description="Disordered" evidence="1">
    <location>
        <begin position="1"/>
        <end position="66"/>
    </location>
</feature>
<dbReference type="PANTHER" id="PTHR31949:SF20">
    <property type="entry name" value="OS01G0141900 PROTEIN"/>
    <property type="match status" value="1"/>
</dbReference>
<evidence type="ECO:0000313" key="2">
    <source>
        <dbReference type="EMBL" id="GFC88965.1"/>
    </source>
</evidence>
<dbReference type="AlphaFoldDB" id="A0A699RS60"/>
<gene>
    <name evidence="2" type="ORF">Tci_860935</name>
</gene>
<proteinExistence type="predicted"/>
<accession>A0A699RS60</accession>
<feature type="non-terminal residue" evidence="2">
    <location>
        <position position="1"/>
    </location>
</feature>
<sequence>APPNLRTSLSDRPTSVTRGRPGAPSSRSSSVEPVTNGRVRRQSCSPSRGRLPVGMSHNSGSSVPVPSLNRAYAKAHDSSSPGSGGNIVGLGERSEVVTSLFLGTGQNGFVLVQAQVIFLNMLNAL</sequence>
<dbReference type="PANTHER" id="PTHR31949">
    <property type="entry name" value="GASTRIC MUCIN-LIKE PROTEIN"/>
    <property type="match status" value="1"/>
</dbReference>
<dbReference type="GO" id="GO:0055028">
    <property type="term" value="C:cortical microtubule"/>
    <property type="evidence" value="ECO:0007669"/>
    <property type="project" value="TreeGrafter"/>
</dbReference>
<protein>
    <submittedName>
        <fullName evidence="2">Proline-rich family protein</fullName>
    </submittedName>
</protein>
<comment type="caution">
    <text evidence="2">The sequence shown here is derived from an EMBL/GenBank/DDBJ whole genome shotgun (WGS) entry which is preliminary data.</text>
</comment>
<reference evidence="2" key="1">
    <citation type="journal article" date="2019" name="Sci. Rep.">
        <title>Draft genome of Tanacetum cinerariifolium, the natural source of mosquito coil.</title>
        <authorList>
            <person name="Yamashiro T."/>
            <person name="Shiraishi A."/>
            <person name="Satake H."/>
            <person name="Nakayama K."/>
        </authorList>
    </citation>
    <scope>NUCLEOTIDE SEQUENCE</scope>
</reference>
<dbReference type="EMBL" id="BKCJ011118287">
    <property type="protein sequence ID" value="GFC88965.1"/>
    <property type="molecule type" value="Genomic_DNA"/>
</dbReference>
<dbReference type="GO" id="GO:0043622">
    <property type="term" value="P:cortical microtubule organization"/>
    <property type="evidence" value="ECO:0007669"/>
    <property type="project" value="TreeGrafter"/>
</dbReference>
<evidence type="ECO:0000256" key="1">
    <source>
        <dbReference type="SAM" id="MobiDB-lite"/>
    </source>
</evidence>
<organism evidence="2">
    <name type="scientific">Tanacetum cinerariifolium</name>
    <name type="common">Dalmatian daisy</name>
    <name type="synonym">Chrysanthemum cinerariifolium</name>
    <dbReference type="NCBI Taxonomy" id="118510"/>
    <lineage>
        <taxon>Eukaryota</taxon>
        <taxon>Viridiplantae</taxon>
        <taxon>Streptophyta</taxon>
        <taxon>Embryophyta</taxon>
        <taxon>Tracheophyta</taxon>
        <taxon>Spermatophyta</taxon>
        <taxon>Magnoliopsida</taxon>
        <taxon>eudicotyledons</taxon>
        <taxon>Gunneridae</taxon>
        <taxon>Pentapetalae</taxon>
        <taxon>asterids</taxon>
        <taxon>campanulids</taxon>
        <taxon>Asterales</taxon>
        <taxon>Asteraceae</taxon>
        <taxon>Asteroideae</taxon>
        <taxon>Anthemideae</taxon>
        <taxon>Anthemidinae</taxon>
        <taxon>Tanacetum</taxon>
    </lineage>
</organism>
<name>A0A699RS60_TANCI</name>